<dbReference type="Pfam" id="PF00990">
    <property type="entry name" value="GGDEF"/>
    <property type="match status" value="1"/>
</dbReference>
<dbReference type="Pfam" id="PF13188">
    <property type="entry name" value="PAS_8"/>
    <property type="match status" value="1"/>
</dbReference>
<proteinExistence type="predicted"/>
<gene>
    <name evidence="3" type="ORF">SAMN02745217_00701</name>
</gene>
<dbReference type="Gene3D" id="3.30.70.270">
    <property type="match status" value="1"/>
</dbReference>
<evidence type="ECO:0000256" key="1">
    <source>
        <dbReference type="SAM" id="Phobius"/>
    </source>
</evidence>
<feature type="transmembrane region" description="Helical" evidence="1">
    <location>
        <begin position="194"/>
        <end position="217"/>
    </location>
</feature>
<sequence>MLFLYFAKEIIVNNKRNNPMEWMKEGLKLLISRSDKEQKEFEKYNSLLVLSRIRLISLAAIFLSIFWAYMDWTIIKNGADGIYSVTLVVMHIISVAASAAFLIFYRRITGKRKNKNYRIIYNTLKIYVFLYILFGAISSINSQRYTGNIYSYIILSLIAAIAFTLKPSYMLFAFGVNHMIFLTGIGILCREADLFLAKMINATVLAGAAFLLGFIFYRQRMKEFFYRKKLVENEENFKKLFYVNPYPVFITRLDDGKIIEANRRACSLLEINAEVLDSLDGIDCYIKNDSRLALQEELKEHNSTFDRIVEYEFKGKQMWVTANYELIDYHGEKCILTGIMDITEIRRAEEELSHYASFDSLTGILNRRMGLKKMEELLEEAQEDFMEFVLCFLDINNLKDVNDTYGHGEGDRYILTFCNMIKNKLNEEDIFFRMGGDEFIIVFRNKNKSQAENIWDEFVKQFDERNVQGEFPYNITASHGLFYYCTGMDIDLEQMIEKADKQMYKEKQSFKREYQTKDGMD</sequence>
<keyword evidence="1" id="KW-1133">Transmembrane helix</keyword>
<dbReference type="InterPro" id="IPR000014">
    <property type="entry name" value="PAS"/>
</dbReference>
<keyword evidence="4" id="KW-1185">Reference proteome</keyword>
<dbReference type="OrthoDB" id="9804955at2"/>
<dbReference type="PROSITE" id="PS50887">
    <property type="entry name" value="GGDEF"/>
    <property type="match status" value="1"/>
</dbReference>
<dbReference type="SUPFAM" id="SSF55073">
    <property type="entry name" value="Nucleotide cyclase"/>
    <property type="match status" value="1"/>
</dbReference>
<feature type="transmembrane region" description="Helical" evidence="1">
    <location>
        <begin position="170"/>
        <end position="188"/>
    </location>
</feature>
<dbReference type="InterPro" id="IPR035965">
    <property type="entry name" value="PAS-like_dom_sf"/>
</dbReference>
<dbReference type="AlphaFoldDB" id="A0A1M7Y091"/>
<dbReference type="RefSeq" id="WP_073587381.1">
    <property type="nucleotide sequence ID" value="NZ_FRFD01000003.1"/>
</dbReference>
<keyword evidence="1" id="KW-0812">Transmembrane</keyword>
<evidence type="ECO:0000313" key="3">
    <source>
        <dbReference type="EMBL" id="SHO44725.1"/>
    </source>
</evidence>
<dbReference type="NCBIfam" id="TIGR00254">
    <property type="entry name" value="GGDEF"/>
    <property type="match status" value="1"/>
</dbReference>
<dbReference type="PANTHER" id="PTHR44757">
    <property type="entry name" value="DIGUANYLATE CYCLASE DGCP"/>
    <property type="match status" value="1"/>
</dbReference>
<dbReference type="Gene3D" id="3.30.450.20">
    <property type="entry name" value="PAS domain"/>
    <property type="match status" value="1"/>
</dbReference>
<feature type="transmembrane region" description="Helical" evidence="1">
    <location>
        <begin position="82"/>
        <end position="105"/>
    </location>
</feature>
<feature type="transmembrane region" description="Helical" evidence="1">
    <location>
        <begin position="149"/>
        <end position="165"/>
    </location>
</feature>
<dbReference type="SMART" id="SM00267">
    <property type="entry name" value="GGDEF"/>
    <property type="match status" value="1"/>
</dbReference>
<evidence type="ECO:0000313" key="4">
    <source>
        <dbReference type="Proteomes" id="UP000184612"/>
    </source>
</evidence>
<accession>A0A1M7Y091</accession>
<feature type="domain" description="GGDEF" evidence="2">
    <location>
        <begin position="386"/>
        <end position="519"/>
    </location>
</feature>
<dbReference type="NCBIfam" id="TIGR00229">
    <property type="entry name" value="sensory_box"/>
    <property type="match status" value="1"/>
</dbReference>
<dbReference type="CDD" id="cd01949">
    <property type="entry name" value="GGDEF"/>
    <property type="match status" value="1"/>
</dbReference>
<dbReference type="PANTHER" id="PTHR44757:SF2">
    <property type="entry name" value="BIOFILM ARCHITECTURE MAINTENANCE PROTEIN MBAA"/>
    <property type="match status" value="1"/>
</dbReference>
<dbReference type="Proteomes" id="UP000184612">
    <property type="component" value="Unassembled WGS sequence"/>
</dbReference>
<name>A0A1M7Y091_9FIRM</name>
<dbReference type="InterPro" id="IPR052155">
    <property type="entry name" value="Biofilm_reg_signaling"/>
</dbReference>
<dbReference type="EMBL" id="FRFD01000003">
    <property type="protein sequence ID" value="SHO44725.1"/>
    <property type="molecule type" value="Genomic_DNA"/>
</dbReference>
<dbReference type="InterPro" id="IPR000160">
    <property type="entry name" value="GGDEF_dom"/>
</dbReference>
<feature type="transmembrane region" description="Helical" evidence="1">
    <location>
        <begin position="53"/>
        <end position="70"/>
    </location>
</feature>
<feature type="transmembrane region" description="Helical" evidence="1">
    <location>
        <begin position="126"/>
        <end position="143"/>
    </location>
</feature>
<dbReference type="InterPro" id="IPR043128">
    <property type="entry name" value="Rev_trsase/Diguanyl_cyclase"/>
</dbReference>
<dbReference type="InterPro" id="IPR029787">
    <property type="entry name" value="Nucleotide_cyclase"/>
</dbReference>
<evidence type="ECO:0000259" key="2">
    <source>
        <dbReference type="PROSITE" id="PS50887"/>
    </source>
</evidence>
<dbReference type="STRING" id="1121345.SAMN02745217_00701"/>
<organism evidence="3 4">
    <name type="scientific">Anaerocolumna xylanovorans DSM 12503</name>
    <dbReference type="NCBI Taxonomy" id="1121345"/>
    <lineage>
        <taxon>Bacteria</taxon>
        <taxon>Bacillati</taxon>
        <taxon>Bacillota</taxon>
        <taxon>Clostridia</taxon>
        <taxon>Lachnospirales</taxon>
        <taxon>Lachnospiraceae</taxon>
        <taxon>Anaerocolumna</taxon>
    </lineage>
</organism>
<reference evidence="3 4" key="1">
    <citation type="submission" date="2016-12" db="EMBL/GenBank/DDBJ databases">
        <authorList>
            <person name="Song W.-J."/>
            <person name="Kurnit D.M."/>
        </authorList>
    </citation>
    <scope>NUCLEOTIDE SEQUENCE [LARGE SCALE GENOMIC DNA]</scope>
    <source>
        <strain evidence="3 4">DSM 12503</strain>
    </source>
</reference>
<dbReference type="SUPFAM" id="SSF55785">
    <property type="entry name" value="PYP-like sensor domain (PAS domain)"/>
    <property type="match status" value="1"/>
</dbReference>
<keyword evidence="1" id="KW-0472">Membrane</keyword>
<protein>
    <submittedName>
        <fullName evidence="3">PAS domain S-box-containing protein/diguanylate cyclase (GGDEF) domain-containing protein</fullName>
    </submittedName>
</protein>
<dbReference type="CDD" id="cd00130">
    <property type="entry name" value="PAS"/>
    <property type="match status" value="1"/>
</dbReference>